<dbReference type="AlphaFoldDB" id="A0A9K3PV47"/>
<dbReference type="Proteomes" id="UP000693970">
    <property type="component" value="Unassembled WGS sequence"/>
</dbReference>
<dbReference type="PANTHER" id="PTHR36774:SF1">
    <property type="entry name" value="INSULIN-INDUCED PROTEIN"/>
    <property type="match status" value="1"/>
</dbReference>
<keyword evidence="1" id="KW-1133">Transmembrane helix</keyword>
<dbReference type="EMBL" id="JAGRRH010000013">
    <property type="protein sequence ID" value="KAG7360867.1"/>
    <property type="molecule type" value="Genomic_DNA"/>
</dbReference>
<keyword evidence="3" id="KW-1185">Reference proteome</keyword>
<feature type="transmembrane region" description="Helical" evidence="1">
    <location>
        <begin position="109"/>
        <end position="126"/>
    </location>
</feature>
<sequence>MTLCGAVLGPFLDSYHSAFGVLQYDQPITAALWGSADYPALITAWWVPVLFGLAGWLIGWLYIALDAILSTPKNVQSPSPPKILVGIALFTFQYWLSGVFVATGILDRTGILNAMSLYAVIGFWGLDGSMAGFLTSMATALGGPLIEVGLLSLSRADMMPGGYHYTDLGETGFFPLWIAPVYFLGGPAVGNLARGFWNTLLRSTNHASPDEETSAKLGCPVCNDTRCVSCPNCDGVGQYAAMGGRSVRCTSCAGRGFVICRDCFSEYDDDPNDIEAIRELMSRMPD</sequence>
<accession>A0A9K3PV47</accession>
<gene>
    <name evidence="2" type="ORF">IV203_035966</name>
</gene>
<feature type="transmembrane region" description="Helical" evidence="1">
    <location>
        <begin position="44"/>
        <end position="63"/>
    </location>
</feature>
<reference evidence="2" key="2">
    <citation type="submission" date="2021-04" db="EMBL/GenBank/DDBJ databases">
        <authorList>
            <person name="Podell S."/>
        </authorList>
    </citation>
    <scope>NUCLEOTIDE SEQUENCE</scope>
    <source>
        <strain evidence="2">Hildebrandi</strain>
    </source>
</reference>
<feature type="transmembrane region" description="Helical" evidence="1">
    <location>
        <begin position="173"/>
        <end position="193"/>
    </location>
</feature>
<keyword evidence="1" id="KW-0812">Transmembrane</keyword>
<dbReference type="OrthoDB" id="205546at2759"/>
<name>A0A9K3PV47_9STRA</name>
<keyword evidence="1" id="KW-0472">Membrane</keyword>
<evidence type="ECO:0000256" key="1">
    <source>
        <dbReference type="SAM" id="Phobius"/>
    </source>
</evidence>
<protein>
    <submittedName>
        <fullName evidence="2">Insulin-induced protein insIG</fullName>
    </submittedName>
</protein>
<reference evidence="2" key="1">
    <citation type="journal article" date="2021" name="Sci. Rep.">
        <title>Diploid genomic architecture of Nitzschia inconspicua, an elite biomass production diatom.</title>
        <authorList>
            <person name="Oliver A."/>
            <person name="Podell S."/>
            <person name="Pinowska A."/>
            <person name="Traller J.C."/>
            <person name="Smith S.R."/>
            <person name="McClure R."/>
            <person name="Beliaev A."/>
            <person name="Bohutskyi P."/>
            <person name="Hill E.A."/>
            <person name="Rabines A."/>
            <person name="Zheng H."/>
            <person name="Allen L.Z."/>
            <person name="Kuo A."/>
            <person name="Grigoriev I.V."/>
            <person name="Allen A.E."/>
            <person name="Hazlebeck D."/>
            <person name="Allen E.E."/>
        </authorList>
    </citation>
    <scope>NUCLEOTIDE SEQUENCE</scope>
    <source>
        <strain evidence="2">Hildebrandi</strain>
    </source>
</reference>
<dbReference type="PANTHER" id="PTHR36774">
    <property type="entry name" value="INSULIN-INDUCED PROTEIN"/>
    <property type="match status" value="1"/>
</dbReference>
<comment type="caution">
    <text evidence="2">The sequence shown here is derived from an EMBL/GenBank/DDBJ whole genome shotgun (WGS) entry which is preliminary data.</text>
</comment>
<feature type="transmembrane region" description="Helical" evidence="1">
    <location>
        <begin position="133"/>
        <end position="153"/>
    </location>
</feature>
<proteinExistence type="predicted"/>
<feature type="transmembrane region" description="Helical" evidence="1">
    <location>
        <begin position="83"/>
        <end position="103"/>
    </location>
</feature>
<evidence type="ECO:0000313" key="2">
    <source>
        <dbReference type="EMBL" id="KAG7360867.1"/>
    </source>
</evidence>
<organism evidence="2 3">
    <name type="scientific">Nitzschia inconspicua</name>
    <dbReference type="NCBI Taxonomy" id="303405"/>
    <lineage>
        <taxon>Eukaryota</taxon>
        <taxon>Sar</taxon>
        <taxon>Stramenopiles</taxon>
        <taxon>Ochrophyta</taxon>
        <taxon>Bacillariophyta</taxon>
        <taxon>Bacillariophyceae</taxon>
        <taxon>Bacillariophycidae</taxon>
        <taxon>Bacillariales</taxon>
        <taxon>Bacillariaceae</taxon>
        <taxon>Nitzschia</taxon>
    </lineage>
</organism>
<evidence type="ECO:0000313" key="3">
    <source>
        <dbReference type="Proteomes" id="UP000693970"/>
    </source>
</evidence>